<name>G4ZAT9_PHYSP</name>
<reference evidence="1 2" key="1">
    <citation type="journal article" date="2006" name="Science">
        <title>Phytophthora genome sequences uncover evolutionary origins and mechanisms of pathogenesis.</title>
        <authorList>
            <person name="Tyler B.M."/>
            <person name="Tripathy S."/>
            <person name="Zhang X."/>
            <person name="Dehal P."/>
            <person name="Jiang R.H."/>
            <person name="Aerts A."/>
            <person name="Arredondo F.D."/>
            <person name="Baxter L."/>
            <person name="Bensasson D."/>
            <person name="Beynon J.L."/>
            <person name="Chapman J."/>
            <person name="Damasceno C.M."/>
            <person name="Dorrance A.E."/>
            <person name="Dou D."/>
            <person name="Dickerman A.W."/>
            <person name="Dubchak I.L."/>
            <person name="Garbelotto M."/>
            <person name="Gijzen M."/>
            <person name="Gordon S.G."/>
            <person name="Govers F."/>
            <person name="Grunwald N.J."/>
            <person name="Huang W."/>
            <person name="Ivors K.L."/>
            <person name="Jones R.W."/>
            <person name="Kamoun S."/>
            <person name="Krampis K."/>
            <person name="Lamour K.H."/>
            <person name="Lee M.K."/>
            <person name="McDonald W.H."/>
            <person name="Medina M."/>
            <person name="Meijer H.J."/>
            <person name="Nordberg E.K."/>
            <person name="Maclean D.J."/>
            <person name="Ospina-Giraldo M.D."/>
            <person name="Morris P.F."/>
            <person name="Phuntumart V."/>
            <person name="Putnam N.H."/>
            <person name="Rash S."/>
            <person name="Rose J.K."/>
            <person name="Sakihama Y."/>
            <person name="Salamov A.A."/>
            <person name="Savidor A."/>
            <person name="Scheuring C.F."/>
            <person name="Smith B.M."/>
            <person name="Sobral B.W."/>
            <person name="Terry A."/>
            <person name="Torto-Alalibo T.A."/>
            <person name="Win J."/>
            <person name="Xu Z."/>
            <person name="Zhang H."/>
            <person name="Grigoriev I.V."/>
            <person name="Rokhsar D.S."/>
            <person name="Boore J.L."/>
        </authorList>
    </citation>
    <scope>NUCLEOTIDE SEQUENCE [LARGE SCALE GENOMIC DNA]</scope>
    <source>
        <strain evidence="1 2">P6497</strain>
    </source>
</reference>
<dbReference type="AlphaFoldDB" id="G4ZAT9"/>
<dbReference type="KEGG" id="psoj:PHYSODRAFT_419503"/>
<dbReference type="Proteomes" id="UP000002640">
    <property type="component" value="Unassembled WGS sequence"/>
</dbReference>
<dbReference type="OMA" id="PQKPEEC"/>
<evidence type="ECO:0000313" key="2">
    <source>
        <dbReference type="Proteomes" id="UP000002640"/>
    </source>
</evidence>
<dbReference type="RefSeq" id="XP_009523285.1">
    <property type="nucleotide sequence ID" value="XM_009524990.1"/>
</dbReference>
<gene>
    <name evidence="1" type="ORF">PHYSODRAFT_419503</name>
</gene>
<accession>G4ZAT9</accession>
<evidence type="ECO:0000313" key="1">
    <source>
        <dbReference type="EMBL" id="EGZ20568.1"/>
    </source>
</evidence>
<protein>
    <submittedName>
        <fullName evidence="1">Uncharacterized protein</fullName>
    </submittedName>
</protein>
<sequence length="78" mass="8322">IADTKAMLHVLIHTAAGPVEPMEAVSCLIVDSDDEEFIIGSDLLGELGIDVDRQLEQLANRGFDDNGGDPFGLEADEP</sequence>
<keyword evidence="2" id="KW-1185">Reference proteome</keyword>
<feature type="non-terminal residue" evidence="1">
    <location>
        <position position="78"/>
    </location>
</feature>
<feature type="non-terminal residue" evidence="1">
    <location>
        <position position="1"/>
    </location>
</feature>
<dbReference type="EMBL" id="JH159153">
    <property type="protein sequence ID" value="EGZ20568.1"/>
    <property type="molecule type" value="Genomic_DNA"/>
</dbReference>
<dbReference type="GeneID" id="20652075"/>
<proteinExistence type="predicted"/>
<organism evidence="1 2">
    <name type="scientific">Phytophthora sojae (strain P6497)</name>
    <name type="common">Soybean stem and root rot agent</name>
    <name type="synonym">Phytophthora megasperma f. sp. glycines</name>
    <dbReference type="NCBI Taxonomy" id="1094619"/>
    <lineage>
        <taxon>Eukaryota</taxon>
        <taxon>Sar</taxon>
        <taxon>Stramenopiles</taxon>
        <taxon>Oomycota</taxon>
        <taxon>Peronosporomycetes</taxon>
        <taxon>Peronosporales</taxon>
        <taxon>Peronosporaceae</taxon>
        <taxon>Phytophthora</taxon>
    </lineage>
</organism>
<dbReference type="InParanoid" id="G4ZAT9"/>